<organism evidence="1 2">
    <name type="scientific">Portunus trituberculatus</name>
    <name type="common">Swimming crab</name>
    <name type="synonym">Neptunus trituberculatus</name>
    <dbReference type="NCBI Taxonomy" id="210409"/>
    <lineage>
        <taxon>Eukaryota</taxon>
        <taxon>Metazoa</taxon>
        <taxon>Ecdysozoa</taxon>
        <taxon>Arthropoda</taxon>
        <taxon>Crustacea</taxon>
        <taxon>Multicrustacea</taxon>
        <taxon>Malacostraca</taxon>
        <taxon>Eumalacostraca</taxon>
        <taxon>Eucarida</taxon>
        <taxon>Decapoda</taxon>
        <taxon>Pleocyemata</taxon>
        <taxon>Brachyura</taxon>
        <taxon>Eubrachyura</taxon>
        <taxon>Portunoidea</taxon>
        <taxon>Portunidae</taxon>
        <taxon>Portuninae</taxon>
        <taxon>Portunus</taxon>
    </lineage>
</organism>
<evidence type="ECO:0000313" key="1">
    <source>
        <dbReference type="EMBL" id="MPC93901.1"/>
    </source>
</evidence>
<dbReference type="EMBL" id="VSRR010096529">
    <property type="protein sequence ID" value="MPC93901.1"/>
    <property type="molecule type" value="Genomic_DNA"/>
</dbReference>
<dbReference type="Proteomes" id="UP000324222">
    <property type="component" value="Unassembled WGS sequence"/>
</dbReference>
<dbReference type="AlphaFoldDB" id="A0A5B7J7T3"/>
<evidence type="ECO:0000313" key="2">
    <source>
        <dbReference type="Proteomes" id="UP000324222"/>
    </source>
</evidence>
<gene>
    <name evidence="1" type="ORF">E2C01_089047</name>
</gene>
<keyword evidence="2" id="KW-1185">Reference proteome</keyword>
<sequence>MSVKWSYRSQTVLNQKSVSVLKELKACYLSQASF</sequence>
<proteinExistence type="predicted"/>
<name>A0A5B7J7T3_PORTR</name>
<protein>
    <submittedName>
        <fullName evidence="1">Uncharacterized protein</fullName>
    </submittedName>
</protein>
<reference evidence="1 2" key="1">
    <citation type="submission" date="2019-05" db="EMBL/GenBank/DDBJ databases">
        <title>Another draft genome of Portunus trituberculatus and its Hox gene families provides insights of decapod evolution.</title>
        <authorList>
            <person name="Jeong J.-H."/>
            <person name="Song I."/>
            <person name="Kim S."/>
            <person name="Choi T."/>
            <person name="Kim D."/>
            <person name="Ryu S."/>
            <person name="Kim W."/>
        </authorList>
    </citation>
    <scope>NUCLEOTIDE SEQUENCE [LARGE SCALE GENOMIC DNA]</scope>
    <source>
        <tissue evidence="1">Muscle</tissue>
    </source>
</reference>
<accession>A0A5B7J7T3</accession>
<comment type="caution">
    <text evidence="1">The sequence shown here is derived from an EMBL/GenBank/DDBJ whole genome shotgun (WGS) entry which is preliminary data.</text>
</comment>